<dbReference type="RefSeq" id="WP_186916802.1">
    <property type="nucleotide sequence ID" value="NZ_JACOFZ010000004.1"/>
</dbReference>
<organism evidence="1 2">
    <name type="scientific">Undibacterium nitidum</name>
    <dbReference type="NCBI Taxonomy" id="2762298"/>
    <lineage>
        <taxon>Bacteria</taxon>
        <taxon>Pseudomonadati</taxon>
        <taxon>Pseudomonadota</taxon>
        <taxon>Betaproteobacteria</taxon>
        <taxon>Burkholderiales</taxon>
        <taxon>Oxalobacteraceae</taxon>
        <taxon>Undibacterium</taxon>
    </lineage>
</organism>
<proteinExistence type="predicted"/>
<protein>
    <submittedName>
        <fullName evidence="1">DUF1272 domain-containing protein</fullName>
    </submittedName>
</protein>
<name>A0A923KLT7_9BURK</name>
<dbReference type="AlphaFoldDB" id="A0A923KLT7"/>
<evidence type="ECO:0000313" key="1">
    <source>
        <dbReference type="EMBL" id="MBC3882195.1"/>
    </source>
</evidence>
<dbReference type="EMBL" id="JACOFZ010000004">
    <property type="protein sequence ID" value="MBC3882195.1"/>
    <property type="molecule type" value="Genomic_DNA"/>
</dbReference>
<keyword evidence="2" id="KW-1185">Reference proteome</keyword>
<accession>A0A923KLT7</accession>
<gene>
    <name evidence="1" type="ORF">H8K36_12455</name>
</gene>
<reference evidence="1" key="1">
    <citation type="submission" date="2020-08" db="EMBL/GenBank/DDBJ databases">
        <title>Novel species isolated from subtropical streams in China.</title>
        <authorList>
            <person name="Lu H."/>
        </authorList>
    </citation>
    <scope>NUCLEOTIDE SEQUENCE</scope>
    <source>
        <strain evidence="1">LX22W</strain>
    </source>
</reference>
<comment type="caution">
    <text evidence="1">The sequence shown here is derived from an EMBL/GenBank/DDBJ whole genome shotgun (WGS) entry which is preliminary data.</text>
</comment>
<sequence>MLELRPSCEHCNKDLPPDSDQAMICSFECTFCLDCVVQVLQHACPNCGGSFSHRPIRPAFDGKNENDLQHYPASTARKYRPVDTQAHAAWLAARNKNQEA</sequence>
<dbReference type="Proteomes" id="UP000627446">
    <property type="component" value="Unassembled WGS sequence"/>
</dbReference>
<dbReference type="Pfam" id="PF06906">
    <property type="entry name" value="DUF1272"/>
    <property type="match status" value="1"/>
</dbReference>
<evidence type="ECO:0000313" key="2">
    <source>
        <dbReference type="Proteomes" id="UP000627446"/>
    </source>
</evidence>
<dbReference type="InterPro" id="IPR010696">
    <property type="entry name" value="DUF1272"/>
</dbReference>